<keyword evidence="1" id="KW-0723">Serine/threonine-protein kinase</keyword>
<keyword evidence="7" id="KW-1185">Reference proteome</keyword>
<keyword evidence="3" id="KW-0547">Nucleotide-binding</keyword>
<dbReference type="GO" id="GO:0004674">
    <property type="term" value="F:protein serine/threonine kinase activity"/>
    <property type="evidence" value="ECO:0007669"/>
    <property type="project" value="UniProtKB-KW"/>
</dbReference>
<evidence type="ECO:0000313" key="7">
    <source>
        <dbReference type="Proteomes" id="UP000796880"/>
    </source>
</evidence>
<keyword evidence="5" id="KW-0067">ATP-binding</keyword>
<dbReference type="PANTHER" id="PTHR27002">
    <property type="entry name" value="RECEPTOR-LIKE SERINE/THREONINE-PROTEIN KINASE SD1-8"/>
    <property type="match status" value="1"/>
</dbReference>
<protein>
    <recommendedName>
        <fullName evidence="8">S-locus receptor kinase C-terminal domain-containing protein</fullName>
    </recommendedName>
</protein>
<name>A0A8K0MMG5_9ROSA</name>
<gene>
    <name evidence="6" type="ORF">FNV43_RR07752</name>
</gene>
<dbReference type="EMBL" id="VOIH02000003">
    <property type="protein sequence ID" value="KAF3451656.1"/>
    <property type="molecule type" value="Genomic_DNA"/>
</dbReference>
<evidence type="ECO:0000256" key="1">
    <source>
        <dbReference type="ARBA" id="ARBA00022527"/>
    </source>
</evidence>
<dbReference type="PANTHER" id="PTHR27002:SF181">
    <property type="entry name" value="RECEPTOR-LIKE SERINE_THREONINE-PROTEIN KINASE"/>
    <property type="match status" value="1"/>
</dbReference>
<dbReference type="GO" id="GO:0005886">
    <property type="term" value="C:plasma membrane"/>
    <property type="evidence" value="ECO:0007669"/>
    <property type="project" value="TreeGrafter"/>
</dbReference>
<reference evidence="6" key="1">
    <citation type="submission" date="2020-03" db="EMBL/GenBank/DDBJ databases">
        <title>A high-quality chromosome-level genome assembly of a woody plant with both climbing and erect habits, Rhamnella rubrinervis.</title>
        <authorList>
            <person name="Lu Z."/>
            <person name="Yang Y."/>
            <person name="Zhu X."/>
            <person name="Sun Y."/>
        </authorList>
    </citation>
    <scope>NUCLEOTIDE SEQUENCE</scope>
    <source>
        <strain evidence="6">BYM</strain>
        <tissue evidence="6">Leaf</tissue>
    </source>
</reference>
<sequence length="77" mass="8748">MIVEWYPVDEVLKCMHIGLLCVQQDPMERPNMPSVVVQRGSSGSITLPEPRQPAFVTARVIQMGSLFNYNPNPFRKC</sequence>
<organism evidence="6 7">
    <name type="scientific">Rhamnella rubrinervis</name>
    <dbReference type="NCBI Taxonomy" id="2594499"/>
    <lineage>
        <taxon>Eukaryota</taxon>
        <taxon>Viridiplantae</taxon>
        <taxon>Streptophyta</taxon>
        <taxon>Embryophyta</taxon>
        <taxon>Tracheophyta</taxon>
        <taxon>Spermatophyta</taxon>
        <taxon>Magnoliopsida</taxon>
        <taxon>eudicotyledons</taxon>
        <taxon>Gunneridae</taxon>
        <taxon>Pentapetalae</taxon>
        <taxon>rosids</taxon>
        <taxon>fabids</taxon>
        <taxon>Rosales</taxon>
        <taxon>Rhamnaceae</taxon>
        <taxon>rhamnoid group</taxon>
        <taxon>Rhamneae</taxon>
        <taxon>Rhamnella</taxon>
    </lineage>
</organism>
<evidence type="ECO:0008006" key="8">
    <source>
        <dbReference type="Google" id="ProtNLM"/>
    </source>
</evidence>
<evidence type="ECO:0000256" key="3">
    <source>
        <dbReference type="ARBA" id="ARBA00022741"/>
    </source>
</evidence>
<keyword evidence="4" id="KW-0418">Kinase</keyword>
<accession>A0A8K0MMG5</accession>
<proteinExistence type="predicted"/>
<comment type="caution">
    <text evidence="6">The sequence shown here is derived from an EMBL/GenBank/DDBJ whole genome shotgun (WGS) entry which is preliminary data.</text>
</comment>
<keyword evidence="2" id="KW-0808">Transferase</keyword>
<evidence type="ECO:0000256" key="4">
    <source>
        <dbReference type="ARBA" id="ARBA00022777"/>
    </source>
</evidence>
<evidence type="ECO:0000313" key="6">
    <source>
        <dbReference type="EMBL" id="KAF3451656.1"/>
    </source>
</evidence>
<dbReference type="Proteomes" id="UP000796880">
    <property type="component" value="Unassembled WGS sequence"/>
</dbReference>
<dbReference type="OrthoDB" id="1184230at2759"/>
<evidence type="ECO:0000256" key="2">
    <source>
        <dbReference type="ARBA" id="ARBA00022679"/>
    </source>
</evidence>
<dbReference type="AlphaFoldDB" id="A0A8K0MMG5"/>
<dbReference type="GO" id="GO:0005524">
    <property type="term" value="F:ATP binding"/>
    <property type="evidence" value="ECO:0007669"/>
    <property type="project" value="UniProtKB-KW"/>
</dbReference>
<evidence type="ECO:0000256" key="5">
    <source>
        <dbReference type="ARBA" id="ARBA00022840"/>
    </source>
</evidence>